<accession>A0A401T7H7</accession>
<dbReference type="PANTHER" id="PTHR10720">
    <property type="entry name" value="HEME OXYGENASE"/>
    <property type="match status" value="1"/>
</dbReference>
<evidence type="ECO:0000256" key="2">
    <source>
        <dbReference type="ARBA" id="ARBA00022824"/>
    </source>
</evidence>
<comment type="caution">
    <text evidence="3">The sequence shown here is derived from an EMBL/GenBank/DDBJ whole genome shotgun (WGS) entry which is preliminary data.</text>
</comment>
<gene>
    <name evidence="3" type="ORF">chiPu_0017138</name>
</gene>
<dbReference type="STRING" id="137246.A0A401T7H7"/>
<dbReference type="GO" id="GO:0004392">
    <property type="term" value="F:heme oxygenase (decyclizing) activity"/>
    <property type="evidence" value="ECO:0007669"/>
    <property type="project" value="InterPro"/>
</dbReference>
<dbReference type="GO" id="GO:0042167">
    <property type="term" value="P:heme catabolic process"/>
    <property type="evidence" value="ECO:0007669"/>
    <property type="project" value="TreeGrafter"/>
</dbReference>
<dbReference type="Gene3D" id="1.20.910.10">
    <property type="entry name" value="Heme oxygenase-like"/>
    <property type="match status" value="1"/>
</dbReference>
<organism evidence="3 4">
    <name type="scientific">Chiloscyllium punctatum</name>
    <name type="common">Brownbanded bambooshark</name>
    <name type="synonym">Hemiscyllium punctatum</name>
    <dbReference type="NCBI Taxonomy" id="137246"/>
    <lineage>
        <taxon>Eukaryota</taxon>
        <taxon>Metazoa</taxon>
        <taxon>Chordata</taxon>
        <taxon>Craniata</taxon>
        <taxon>Vertebrata</taxon>
        <taxon>Chondrichthyes</taxon>
        <taxon>Elasmobranchii</taxon>
        <taxon>Galeomorphii</taxon>
        <taxon>Galeoidea</taxon>
        <taxon>Orectolobiformes</taxon>
        <taxon>Hemiscylliidae</taxon>
        <taxon>Chiloscyllium</taxon>
    </lineage>
</organism>
<dbReference type="GO" id="GO:0006979">
    <property type="term" value="P:response to oxidative stress"/>
    <property type="evidence" value="ECO:0007669"/>
    <property type="project" value="TreeGrafter"/>
</dbReference>
<sequence length="68" mass="7488">METSTETTTATISQTDSMPADLSEALKLATKDSHELAENSEFMKNFQKGQVTRDQFKVRGGTGELFSN</sequence>
<dbReference type="Pfam" id="PF01126">
    <property type="entry name" value="Heme_oxygenase"/>
    <property type="match status" value="1"/>
</dbReference>
<dbReference type="GO" id="GO:0006788">
    <property type="term" value="P:heme oxidation"/>
    <property type="evidence" value="ECO:0007669"/>
    <property type="project" value="InterPro"/>
</dbReference>
<dbReference type="GO" id="GO:0005783">
    <property type="term" value="C:endoplasmic reticulum"/>
    <property type="evidence" value="ECO:0007669"/>
    <property type="project" value="UniProtKB-SubCell"/>
</dbReference>
<evidence type="ECO:0000313" key="4">
    <source>
        <dbReference type="Proteomes" id="UP000287033"/>
    </source>
</evidence>
<proteinExistence type="predicted"/>
<dbReference type="InterPro" id="IPR016084">
    <property type="entry name" value="Haem_Oase-like_multi-hlx"/>
</dbReference>
<dbReference type="GO" id="GO:0020037">
    <property type="term" value="F:heme binding"/>
    <property type="evidence" value="ECO:0007669"/>
    <property type="project" value="TreeGrafter"/>
</dbReference>
<dbReference type="InterPro" id="IPR002051">
    <property type="entry name" value="Haem_Oase"/>
</dbReference>
<evidence type="ECO:0000313" key="3">
    <source>
        <dbReference type="EMBL" id="GCC38623.1"/>
    </source>
</evidence>
<dbReference type="PANTHER" id="PTHR10720:SF1">
    <property type="entry name" value="HEME OXYGENASE 1"/>
    <property type="match status" value="1"/>
</dbReference>
<name>A0A401T7H7_CHIPU</name>
<keyword evidence="2" id="KW-0256">Endoplasmic reticulum</keyword>
<dbReference type="EMBL" id="BEZZ01001220">
    <property type="protein sequence ID" value="GCC38623.1"/>
    <property type="molecule type" value="Genomic_DNA"/>
</dbReference>
<comment type="subcellular location">
    <subcellularLocation>
        <location evidence="1">Endoplasmic reticulum</location>
    </subcellularLocation>
</comment>
<dbReference type="InterPro" id="IPR016053">
    <property type="entry name" value="Haem_Oase-like"/>
</dbReference>
<dbReference type="Proteomes" id="UP000287033">
    <property type="component" value="Unassembled WGS sequence"/>
</dbReference>
<reference evidence="3 4" key="1">
    <citation type="journal article" date="2018" name="Nat. Ecol. Evol.">
        <title>Shark genomes provide insights into elasmobranch evolution and the origin of vertebrates.</title>
        <authorList>
            <person name="Hara Y"/>
            <person name="Yamaguchi K"/>
            <person name="Onimaru K"/>
            <person name="Kadota M"/>
            <person name="Koyanagi M"/>
            <person name="Keeley SD"/>
            <person name="Tatsumi K"/>
            <person name="Tanaka K"/>
            <person name="Motone F"/>
            <person name="Kageyama Y"/>
            <person name="Nozu R"/>
            <person name="Adachi N"/>
            <person name="Nishimura O"/>
            <person name="Nakagawa R"/>
            <person name="Tanegashima C"/>
            <person name="Kiyatake I"/>
            <person name="Matsumoto R"/>
            <person name="Murakumo K"/>
            <person name="Nishida K"/>
            <person name="Terakita A"/>
            <person name="Kuratani S"/>
            <person name="Sato K"/>
            <person name="Hyodo S Kuraku.S."/>
        </authorList>
    </citation>
    <scope>NUCLEOTIDE SEQUENCE [LARGE SCALE GENOMIC DNA]</scope>
</reference>
<keyword evidence="4" id="KW-1185">Reference proteome</keyword>
<protein>
    <submittedName>
        <fullName evidence="3">Uncharacterized protein</fullName>
    </submittedName>
</protein>
<evidence type="ECO:0000256" key="1">
    <source>
        <dbReference type="ARBA" id="ARBA00004240"/>
    </source>
</evidence>
<dbReference type="SUPFAM" id="SSF48613">
    <property type="entry name" value="Heme oxygenase-like"/>
    <property type="match status" value="1"/>
</dbReference>
<dbReference type="AlphaFoldDB" id="A0A401T7H7"/>
<dbReference type="OrthoDB" id="9947621at2759"/>
<dbReference type="OMA" id="NGMGSPR"/>